<keyword evidence="6" id="KW-1185">Reference proteome</keyword>
<evidence type="ECO:0000313" key="5">
    <source>
        <dbReference type="EMBL" id="PWN69436.1"/>
    </source>
</evidence>
<evidence type="ECO:0000313" key="6">
    <source>
        <dbReference type="Proteomes" id="UP000236594"/>
    </source>
</evidence>
<dbReference type="EMBL" id="PPED02000003">
    <property type="protein sequence ID" value="PWN69436.1"/>
    <property type="molecule type" value="Genomic_DNA"/>
</dbReference>
<name>A0A316X9I4_9FLAO</name>
<dbReference type="AlphaFoldDB" id="A0A316X9I4"/>
<sequence>MKKDKIEIGENCKSHIRGVKDTMDLLDGKWKTLIISQLYYVGKLRFMDLKRQVEGIASKTLSKELKDLEMNNLVKRTQNNTMPVSVEYELTCFGKSLHTIIDTMGEWGIRYRKDLLQKDTEVVSETVN</sequence>
<dbReference type="InterPro" id="IPR036390">
    <property type="entry name" value="WH_DNA-bd_sf"/>
</dbReference>
<dbReference type="Gene3D" id="1.10.10.10">
    <property type="entry name" value="Winged helix-like DNA-binding domain superfamily/Winged helix DNA-binding domain"/>
    <property type="match status" value="1"/>
</dbReference>
<dbReference type="OrthoDB" id="769662at2"/>
<gene>
    <name evidence="5" type="ORF">C1631_015410</name>
</gene>
<dbReference type="GO" id="GO:0003677">
    <property type="term" value="F:DNA binding"/>
    <property type="evidence" value="ECO:0007669"/>
    <property type="project" value="UniProtKB-KW"/>
</dbReference>
<evidence type="ECO:0000259" key="4">
    <source>
        <dbReference type="PROSITE" id="PS51118"/>
    </source>
</evidence>
<accession>A0A316X9I4</accession>
<feature type="domain" description="HTH hxlR-type" evidence="4">
    <location>
        <begin position="12"/>
        <end position="116"/>
    </location>
</feature>
<dbReference type="PANTHER" id="PTHR33204">
    <property type="entry name" value="TRANSCRIPTIONAL REGULATOR, MARR FAMILY"/>
    <property type="match status" value="1"/>
</dbReference>
<dbReference type="PROSITE" id="PS51118">
    <property type="entry name" value="HTH_HXLR"/>
    <property type="match status" value="1"/>
</dbReference>
<keyword evidence="3" id="KW-0804">Transcription</keyword>
<dbReference type="SUPFAM" id="SSF46785">
    <property type="entry name" value="Winged helix' DNA-binding domain"/>
    <property type="match status" value="1"/>
</dbReference>
<proteinExistence type="predicted"/>
<evidence type="ECO:0000256" key="2">
    <source>
        <dbReference type="ARBA" id="ARBA00023125"/>
    </source>
</evidence>
<keyword evidence="1" id="KW-0805">Transcription regulation</keyword>
<dbReference type="InterPro" id="IPR002577">
    <property type="entry name" value="HTH_HxlR"/>
</dbReference>
<keyword evidence="2" id="KW-0238">DNA-binding</keyword>
<comment type="caution">
    <text evidence="5">The sequence shown here is derived from an EMBL/GenBank/DDBJ whole genome shotgun (WGS) entry which is preliminary data.</text>
</comment>
<evidence type="ECO:0000256" key="3">
    <source>
        <dbReference type="ARBA" id="ARBA00023163"/>
    </source>
</evidence>
<reference evidence="5 6" key="1">
    <citation type="submission" date="2018-04" db="EMBL/GenBank/DDBJ databases">
        <title>Draft Genome Sequence of Phosphate-Solubilizing Chryseobacterium sp. ISE14 that is a Biocontrol and Plant Growth-Promoting Rhizobacterium Isolated from Cucumber.</title>
        <authorList>
            <person name="Jeong J.-J."/>
            <person name="Sang M.K."/>
            <person name="Choi I.-G."/>
            <person name="Kim K.D."/>
        </authorList>
    </citation>
    <scope>NUCLEOTIDE SEQUENCE [LARGE SCALE GENOMIC DNA]</scope>
    <source>
        <strain evidence="5 6">ISE14</strain>
    </source>
</reference>
<dbReference type="RefSeq" id="WP_103249465.1">
    <property type="nucleotide sequence ID" value="NZ_PPED02000003.1"/>
</dbReference>
<dbReference type="InterPro" id="IPR036388">
    <property type="entry name" value="WH-like_DNA-bd_sf"/>
</dbReference>
<protein>
    <submittedName>
        <fullName evidence="5">Transcriptional regulator</fullName>
    </submittedName>
</protein>
<dbReference type="Proteomes" id="UP000236594">
    <property type="component" value="Unassembled WGS sequence"/>
</dbReference>
<organism evidence="5 6">
    <name type="scientific">Chryseobacterium phosphatilyticum</name>
    <dbReference type="NCBI Taxonomy" id="475075"/>
    <lineage>
        <taxon>Bacteria</taxon>
        <taxon>Pseudomonadati</taxon>
        <taxon>Bacteroidota</taxon>
        <taxon>Flavobacteriia</taxon>
        <taxon>Flavobacteriales</taxon>
        <taxon>Weeksellaceae</taxon>
        <taxon>Chryseobacterium group</taxon>
        <taxon>Chryseobacterium</taxon>
    </lineage>
</organism>
<dbReference type="Pfam" id="PF01638">
    <property type="entry name" value="HxlR"/>
    <property type="match status" value="1"/>
</dbReference>
<evidence type="ECO:0000256" key="1">
    <source>
        <dbReference type="ARBA" id="ARBA00023015"/>
    </source>
</evidence>